<feature type="domain" description="Hemerythrin-like" evidence="1">
    <location>
        <begin position="44"/>
        <end position="164"/>
    </location>
</feature>
<reference evidence="2" key="2">
    <citation type="submission" date="2023-06" db="EMBL/GenBank/DDBJ databases">
        <authorList>
            <consortium name="Lawrence Berkeley National Laboratory"/>
            <person name="Haridas S."/>
            <person name="Hensen N."/>
            <person name="Bonometti L."/>
            <person name="Westerberg I."/>
            <person name="Brannstrom I.O."/>
            <person name="Guillou S."/>
            <person name="Cros-Aarteil S."/>
            <person name="Calhoun S."/>
            <person name="Kuo A."/>
            <person name="Mondo S."/>
            <person name="Pangilinan J."/>
            <person name="Riley R."/>
            <person name="Labutti K."/>
            <person name="Andreopoulos B."/>
            <person name="Lipzen A."/>
            <person name="Chen C."/>
            <person name="Yanf M."/>
            <person name="Daum C."/>
            <person name="Ng V."/>
            <person name="Clum A."/>
            <person name="Steindorff A."/>
            <person name="Ohm R."/>
            <person name="Martin F."/>
            <person name="Silar P."/>
            <person name="Natvig D."/>
            <person name="Lalanne C."/>
            <person name="Gautier V."/>
            <person name="Ament-Velasquez S.L."/>
            <person name="Kruys A."/>
            <person name="Hutchinson M.I."/>
            <person name="Powell A.J."/>
            <person name="Barry K."/>
            <person name="Miller A.N."/>
            <person name="Grigoriev I.V."/>
            <person name="Debuchy R."/>
            <person name="Gladieux P."/>
            <person name="Thoren M.H."/>
            <person name="Johannesson H."/>
        </authorList>
    </citation>
    <scope>NUCLEOTIDE SEQUENCE</scope>
    <source>
        <strain evidence="2">CBS 958.72</strain>
    </source>
</reference>
<dbReference type="Pfam" id="PF01814">
    <property type="entry name" value="Hemerythrin"/>
    <property type="match status" value="1"/>
</dbReference>
<evidence type="ECO:0000313" key="2">
    <source>
        <dbReference type="EMBL" id="KAK3377361.1"/>
    </source>
</evidence>
<dbReference type="InterPro" id="IPR053206">
    <property type="entry name" value="Dimeric_xanthone_biosynth"/>
</dbReference>
<keyword evidence="3" id="KW-1185">Reference proteome</keyword>
<proteinExistence type="predicted"/>
<dbReference type="AlphaFoldDB" id="A0AAE0KIQ7"/>
<dbReference type="EMBL" id="JAULSN010000003">
    <property type="protein sequence ID" value="KAK3377361.1"/>
    <property type="molecule type" value="Genomic_DNA"/>
</dbReference>
<sequence length="285" mass="32006">MAAAVYADHPFSLIPTPTYKLKQENPDYKVRPLQPDLFDDTASEMALVHNMMIRGLNAIYLQAQHIKQSEQKDFCKFIINWHLLLHLHHGNEEDQIFPIIEKMAGVTGIMDVNVEQHHAFHDPLDKFIAYTNDVIAGKQKYDGAVVVASIDEFGPLLVTHLADEIPTLLGLREYGLEKMKEMPTLLSQAAEHAMKGLGLSGLVWCFANLDAHFEDDMWLSFPPLPAPVRILGRTLFWFLHRGMAKFGSSDRHGAIRALYAAGDVQPKVEVQTDDTKPDAAAKPEN</sequence>
<reference evidence="2" key="1">
    <citation type="journal article" date="2023" name="Mol. Phylogenet. Evol.">
        <title>Genome-scale phylogeny and comparative genomics of the fungal order Sordariales.</title>
        <authorList>
            <person name="Hensen N."/>
            <person name="Bonometti L."/>
            <person name="Westerberg I."/>
            <person name="Brannstrom I.O."/>
            <person name="Guillou S."/>
            <person name="Cros-Aarteil S."/>
            <person name="Calhoun S."/>
            <person name="Haridas S."/>
            <person name="Kuo A."/>
            <person name="Mondo S."/>
            <person name="Pangilinan J."/>
            <person name="Riley R."/>
            <person name="LaButti K."/>
            <person name="Andreopoulos B."/>
            <person name="Lipzen A."/>
            <person name="Chen C."/>
            <person name="Yan M."/>
            <person name="Daum C."/>
            <person name="Ng V."/>
            <person name="Clum A."/>
            <person name="Steindorff A."/>
            <person name="Ohm R.A."/>
            <person name="Martin F."/>
            <person name="Silar P."/>
            <person name="Natvig D.O."/>
            <person name="Lalanne C."/>
            <person name="Gautier V."/>
            <person name="Ament-Velasquez S.L."/>
            <person name="Kruys A."/>
            <person name="Hutchinson M.I."/>
            <person name="Powell A.J."/>
            <person name="Barry K."/>
            <person name="Miller A.N."/>
            <person name="Grigoriev I.V."/>
            <person name="Debuchy R."/>
            <person name="Gladieux P."/>
            <person name="Hiltunen Thoren M."/>
            <person name="Johannesson H."/>
        </authorList>
    </citation>
    <scope>NUCLEOTIDE SEQUENCE</scope>
    <source>
        <strain evidence="2">CBS 958.72</strain>
    </source>
</reference>
<name>A0AAE0KIQ7_9PEZI</name>
<dbReference type="InterPro" id="IPR012312">
    <property type="entry name" value="Hemerythrin-like"/>
</dbReference>
<comment type="caution">
    <text evidence="2">The sequence shown here is derived from an EMBL/GenBank/DDBJ whole genome shotgun (WGS) entry which is preliminary data.</text>
</comment>
<dbReference type="PANTHER" id="PTHR38048:SF2">
    <property type="entry name" value="HEMERYTHRIN-LIKE DOMAIN-CONTAINING PROTEIN"/>
    <property type="match status" value="1"/>
</dbReference>
<evidence type="ECO:0000259" key="1">
    <source>
        <dbReference type="Pfam" id="PF01814"/>
    </source>
</evidence>
<accession>A0AAE0KIQ7</accession>
<organism evidence="2 3">
    <name type="scientific">Lasiosphaeria ovina</name>
    <dbReference type="NCBI Taxonomy" id="92902"/>
    <lineage>
        <taxon>Eukaryota</taxon>
        <taxon>Fungi</taxon>
        <taxon>Dikarya</taxon>
        <taxon>Ascomycota</taxon>
        <taxon>Pezizomycotina</taxon>
        <taxon>Sordariomycetes</taxon>
        <taxon>Sordariomycetidae</taxon>
        <taxon>Sordariales</taxon>
        <taxon>Lasiosphaeriaceae</taxon>
        <taxon>Lasiosphaeria</taxon>
    </lineage>
</organism>
<evidence type="ECO:0000313" key="3">
    <source>
        <dbReference type="Proteomes" id="UP001287356"/>
    </source>
</evidence>
<gene>
    <name evidence="2" type="ORF">B0T24DRAFT_524138</name>
</gene>
<dbReference type="Proteomes" id="UP001287356">
    <property type="component" value="Unassembled WGS sequence"/>
</dbReference>
<protein>
    <recommendedName>
        <fullName evidence="1">Hemerythrin-like domain-containing protein</fullName>
    </recommendedName>
</protein>
<dbReference type="PANTHER" id="PTHR38048">
    <property type="entry name" value="EXPRESSED PROTEIN"/>
    <property type="match status" value="1"/>
</dbReference>
<dbReference type="Gene3D" id="1.20.120.520">
    <property type="entry name" value="nmb1532 protein domain like"/>
    <property type="match status" value="1"/>
</dbReference>